<dbReference type="InParanoid" id="A0A371RLG6"/>
<comment type="caution">
    <text evidence="2">The sequence shown here is derived from an EMBL/GenBank/DDBJ whole genome shotgun (WGS) entry which is preliminary data.</text>
</comment>
<dbReference type="RefSeq" id="WP_116392850.1">
    <property type="nucleotide sequence ID" value="NZ_QUQO01000001.1"/>
</dbReference>
<keyword evidence="3" id="KW-1185">Reference proteome</keyword>
<gene>
    <name evidence="2" type="ORF">DX908_13640</name>
</gene>
<accession>A0A371RLG6</accession>
<proteinExistence type="predicted"/>
<evidence type="ECO:0000313" key="3">
    <source>
        <dbReference type="Proteomes" id="UP000264589"/>
    </source>
</evidence>
<organism evidence="2 3">
    <name type="scientific">Parvularcula marina</name>
    <dbReference type="NCBI Taxonomy" id="2292771"/>
    <lineage>
        <taxon>Bacteria</taxon>
        <taxon>Pseudomonadati</taxon>
        <taxon>Pseudomonadota</taxon>
        <taxon>Alphaproteobacteria</taxon>
        <taxon>Parvularculales</taxon>
        <taxon>Parvularculaceae</taxon>
        <taxon>Parvularcula</taxon>
    </lineage>
</organism>
<feature type="compositionally biased region" description="Polar residues" evidence="1">
    <location>
        <begin position="208"/>
        <end position="224"/>
    </location>
</feature>
<feature type="compositionally biased region" description="Basic and acidic residues" evidence="1">
    <location>
        <begin position="194"/>
        <end position="207"/>
    </location>
</feature>
<dbReference type="EMBL" id="QUQO01000001">
    <property type="protein sequence ID" value="RFB06216.1"/>
    <property type="molecule type" value="Genomic_DNA"/>
</dbReference>
<feature type="region of interest" description="Disordered" evidence="1">
    <location>
        <begin position="194"/>
        <end position="224"/>
    </location>
</feature>
<protein>
    <submittedName>
        <fullName evidence="2">Uncharacterized protein</fullName>
    </submittedName>
</protein>
<feature type="region of interest" description="Disordered" evidence="1">
    <location>
        <begin position="1"/>
        <end position="43"/>
    </location>
</feature>
<evidence type="ECO:0000256" key="1">
    <source>
        <dbReference type="SAM" id="MobiDB-lite"/>
    </source>
</evidence>
<name>A0A371RLG6_9PROT</name>
<reference evidence="2 3" key="1">
    <citation type="submission" date="2018-08" db="EMBL/GenBank/DDBJ databases">
        <title>Parvularcula sp. SM1705, isolated from surface water of the South Sea China.</title>
        <authorList>
            <person name="Sun L."/>
        </authorList>
    </citation>
    <scope>NUCLEOTIDE SEQUENCE [LARGE SCALE GENOMIC DNA]</scope>
    <source>
        <strain evidence="2 3">SM1705</strain>
    </source>
</reference>
<sequence>MTERTPPKNQNQIDLRDKAVEEATGGNGPRASRFKTGENAPEAIREKERKARADQMMALQVQLATQAQIDAYLRSLSDLRDSVYDAIEENADFIERLRGGAAKLEDGTAVYLLADGRFRTVEGDILTRDELADVPDNPTTWAEYEAAIQRRAQLARIESDVIAPAEDKLRSGEATTDDLKRIEAEMKEAVEIIENPAKEAADVRSETRTAPSSNIQMNDISLAP</sequence>
<dbReference type="AlphaFoldDB" id="A0A371RLG6"/>
<dbReference type="Proteomes" id="UP000264589">
    <property type="component" value="Unassembled WGS sequence"/>
</dbReference>
<evidence type="ECO:0000313" key="2">
    <source>
        <dbReference type="EMBL" id="RFB06216.1"/>
    </source>
</evidence>